<evidence type="ECO:0008006" key="4">
    <source>
        <dbReference type="Google" id="ProtNLM"/>
    </source>
</evidence>
<protein>
    <recommendedName>
        <fullName evidence="4">DUF4845 domain-containing protein</fullName>
    </recommendedName>
</protein>
<keyword evidence="3" id="KW-1185">Reference proteome</keyword>
<accession>A0A176RWT0</accession>
<dbReference type="InterPro" id="IPR032314">
    <property type="entry name" value="DUF4845"/>
</dbReference>
<name>A0A176RWT0_9GAMM</name>
<dbReference type="Pfam" id="PF16137">
    <property type="entry name" value="DUF4845"/>
    <property type="match status" value="1"/>
</dbReference>
<feature type="transmembrane region" description="Helical" evidence="1">
    <location>
        <begin position="31"/>
        <end position="51"/>
    </location>
</feature>
<keyword evidence="1" id="KW-0812">Transmembrane</keyword>
<dbReference type="AlphaFoldDB" id="A0A176RWT0"/>
<reference evidence="2 3" key="1">
    <citation type="submission" date="2016-05" db="EMBL/GenBank/DDBJ databases">
        <title>Single-cell genome of chain-forming Candidatus Thiomargarita nelsonii and comparison to other large sulfur-oxidizing bacteria.</title>
        <authorList>
            <person name="Winkel M."/>
            <person name="Salman V."/>
            <person name="Woyke T."/>
            <person name="Schulz-Vogt H."/>
            <person name="Richter M."/>
            <person name="Flood B."/>
            <person name="Bailey J."/>
            <person name="Amann R."/>
            <person name="Mussmann M."/>
        </authorList>
    </citation>
    <scope>NUCLEOTIDE SEQUENCE [LARGE SCALE GENOMIC DNA]</scope>
    <source>
        <strain evidence="2 3">THI036</strain>
    </source>
</reference>
<proteinExistence type="predicted"/>
<evidence type="ECO:0000256" key="1">
    <source>
        <dbReference type="SAM" id="Phobius"/>
    </source>
</evidence>
<organism evidence="2 3">
    <name type="scientific">Candidatus Thiomargarita nelsonii</name>
    <dbReference type="NCBI Taxonomy" id="1003181"/>
    <lineage>
        <taxon>Bacteria</taxon>
        <taxon>Pseudomonadati</taxon>
        <taxon>Pseudomonadota</taxon>
        <taxon>Gammaproteobacteria</taxon>
        <taxon>Thiotrichales</taxon>
        <taxon>Thiotrichaceae</taxon>
        <taxon>Thiomargarita</taxon>
    </lineage>
</organism>
<gene>
    <name evidence="2" type="ORF">THIOM_004093</name>
</gene>
<keyword evidence="1" id="KW-1133">Transmembrane helix</keyword>
<comment type="caution">
    <text evidence="2">The sequence shown here is derived from an EMBL/GenBank/DDBJ whole genome shotgun (WGS) entry which is preliminary data.</text>
</comment>
<evidence type="ECO:0000313" key="3">
    <source>
        <dbReference type="Proteomes" id="UP000076962"/>
    </source>
</evidence>
<keyword evidence="1" id="KW-0472">Membrane</keyword>
<dbReference type="EMBL" id="LUTY01002512">
    <property type="protein sequence ID" value="OAD20221.1"/>
    <property type="molecule type" value="Genomic_DNA"/>
</dbReference>
<sequence length="148" mass="17127">MSLNKGFRGYFFQLQPKRAQPMKVNKYQQRGSIMMLVFSVVILLFVIVLIIKVTPVYMENMAIASALDKVHEELNEEEDVRDNRIRQVFLTALVPQNVDVINSQNYEEIVEVQRSDEGFEMTVTYQQIVPLLGNASLLFDFEHSIEVP</sequence>
<dbReference type="Proteomes" id="UP000076962">
    <property type="component" value="Unassembled WGS sequence"/>
</dbReference>
<evidence type="ECO:0000313" key="2">
    <source>
        <dbReference type="EMBL" id="OAD20221.1"/>
    </source>
</evidence>